<proteinExistence type="predicted"/>
<sequence>MLIISHQIYLKLIQKHRLSDPETEILEAFSNINGQFLIDTREEHLSEPPTEWFIAETNRGIKLKVCFIRKNNDIYIRTAYRPNAEEIRIYEKYK</sequence>
<evidence type="ECO:0000313" key="1">
    <source>
        <dbReference type="EMBL" id="MCY6523122.1"/>
    </source>
</evidence>
<reference evidence="2 3" key="1">
    <citation type="submission" date="2018-12" db="EMBL/GenBank/DDBJ databases">
        <authorList>
            <consortium name="Pathogen Informatics"/>
        </authorList>
    </citation>
    <scope>NUCLEOTIDE SEQUENCE [LARGE SCALE GENOMIC DNA]</scope>
    <source>
        <strain evidence="2 3">NCTC10976</strain>
    </source>
</reference>
<gene>
    <name evidence="2" type="ORF">NCTC10976_00556</name>
    <name evidence="1" type="ORF">OYG11_02495</name>
</gene>
<dbReference type="RefSeq" id="WP_005609858.1">
    <property type="nucleotide sequence ID" value="NZ_CBDBSU010000003.1"/>
</dbReference>
<organism evidence="2 3">
    <name type="scientific">Actinobacillus pleuropneumoniae</name>
    <name type="common">Haemophilus pleuropneumoniae</name>
    <dbReference type="NCBI Taxonomy" id="715"/>
    <lineage>
        <taxon>Bacteria</taxon>
        <taxon>Pseudomonadati</taxon>
        <taxon>Pseudomonadota</taxon>
        <taxon>Gammaproteobacteria</taxon>
        <taxon>Pasteurellales</taxon>
        <taxon>Pasteurellaceae</taxon>
        <taxon>Actinobacillus</taxon>
    </lineage>
</organism>
<reference evidence="1" key="2">
    <citation type="journal article" date="2021" name="Vet Sci">
        <title>O-Serogroups and Pathovirotypes of Escherichia coli Isolated from Post-Weaning Piglets Showing Diarrhoea and/or Oedema in South Korea.</title>
        <authorList>
            <person name="Byun J.W."/>
            <person name="Moon B.Y."/>
            <person name="Do K.H."/>
            <person name="Lee K."/>
            <person name="Lee H.Y."/>
            <person name="Kim W.I."/>
            <person name="So B."/>
            <person name="Lee W.K."/>
        </authorList>
    </citation>
    <scope>NUCLEOTIDE SEQUENCE</scope>
    <source>
        <strain evidence="1">84/14</strain>
    </source>
</reference>
<dbReference type="Proteomes" id="UP000275510">
    <property type="component" value="Chromosome"/>
</dbReference>
<dbReference type="Proteomes" id="UP001077788">
    <property type="component" value="Unassembled WGS sequence"/>
</dbReference>
<reference evidence="1" key="3">
    <citation type="submission" date="2022-12" db="EMBL/GenBank/DDBJ databases">
        <authorList>
            <person name="Kardos G."/>
            <person name="Sarkozi R."/>
            <person name="Laczko L."/>
            <person name="Marton S."/>
            <person name="Makrai L."/>
            <person name="Banyai K."/>
            <person name="Fodor L."/>
        </authorList>
    </citation>
    <scope>NUCLEOTIDE SEQUENCE</scope>
    <source>
        <strain evidence="1">84/14</strain>
    </source>
</reference>
<keyword evidence="1" id="KW-0378">Hydrolase</keyword>
<evidence type="ECO:0000313" key="2">
    <source>
        <dbReference type="EMBL" id="VEJ16469.1"/>
    </source>
</evidence>
<dbReference type="EMBL" id="JAPQFC010000001">
    <property type="protein sequence ID" value="MCY6523122.1"/>
    <property type="molecule type" value="Genomic_DNA"/>
</dbReference>
<dbReference type="OMA" id="TKWFISE"/>
<dbReference type="AlphaFoldDB" id="A0A3S5BLI5"/>
<evidence type="ECO:0000313" key="3">
    <source>
        <dbReference type="Proteomes" id="UP000275510"/>
    </source>
</evidence>
<accession>A0A3S5BLI5</accession>
<protein>
    <submittedName>
        <fullName evidence="1">ADP-ribosyl-(Dinitrogen reductase) hydrolase</fullName>
    </submittedName>
</protein>
<dbReference type="GeneID" id="92808579"/>
<name>A0A3S5BLI5_ACTPL</name>
<dbReference type="GO" id="GO:0016787">
    <property type="term" value="F:hydrolase activity"/>
    <property type="evidence" value="ECO:0007669"/>
    <property type="project" value="UniProtKB-KW"/>
</dbReference>
<dbReference type="EMBL" id="LR134515">
    <property type="protein sequence ID" value="VEJ16469.1"/>
    <property type="molecule type" value="Genomic_DNA"/>
</dbReference>